<keyword evidence="1" id="KW-0805">Transcription regulation</keyword>
<comment type="caution">
    <text evidence="6">The sequence shown here is derived from an EMBL/GenBank/DDBJ whole genome shotgun (WGS) entry which is preliminary data.</text>
</comment>
<evidence type="ECO:0000256" key="3">
    <source>
        <dbReference type="ARBA" id="ARBA00023163"/>
    </source>
</evidence>
<organism evidence="6 7">
    <name type="scientific">Actinophytocola algeriensis</name>
    <dbReference type="NCBI Taxonomy" id="1768010"/>
    <lineage>
        <taxon>Bacteria</taxon>
        <taxon>Bacillati</taxon>
        <taxon>Actinomycetota</taxon>
        <taxon>Actinomycetes</taxon>
        <taxon>Pseudonocardiales</taxon>
        <taxon>Pseudonocardiaceae</taxon>
    </lineage>
</organism>
<dbReference type="PRINTS" id="PR00455">
    <property type="entry name" value="HTHTETR"/>
</dbReference>
<dbReference type="InterPro" id="IPR036271">
    <property type="entry name" value="Tet_transcr_reg_TetR-rel_C_sf"/>
</dbReference>
<keyword evidence="7" id="KW-1185">Reference proteome</keyword>
<feature type="domain" description="HTH tetR-type" evidence="5">
    <location>
        <begin position="6"/>
        <end position="66"/>
    </location>
</feature>
<dbReference type="Pfam" id="PF00440">
    <property type="entry name" value="TetR_N"/>
    <property type="match status" value="1"/>
</dbReference>
<evidence type="ECO:0000259" key="5">
    <source>
        <dbReference type="PROSITE" id="PS50977"/>
    </source>
</evidence>
<evidence type="ECO:0000313" key="7">
    <source>
        <dbReference type="Proteomes" id="UP000520767"/>
    </source>
</evidence>
<evidence type="ECO:0000256" key="2">
    <source>
        <dbReference type="ARBA" id="ARBA00023125"/>
    </source>
</evidence>
<dbReference type="Gene3D" id="1.10.10.60">
    <property type="entry name" value="Homeodomain-like"/>
    <property type="match status" value="1"/>
</dbReference>
<sequence length="190" mass="20660">MPRPREFEEDRALDAAMRAFWSAGYEATSTQDLCAATGLGRSSIYNTFHSKRDLFERALTRYMAERTDSALALLAEDRPVREKIRTLLRHTADAPDDDPLGCLVVNSMVELGPADEHVAALLRADQDRRFAALRDALAAGRAAGEIAKDKDPAALALFVMSSINGLRVMARAGADRATLESVAEVALTAI</sequence>
<keyword evidence="2 4" id="KW-0238">DNA-binding</keyword>
<dbReference type="Gene3D" id="1.10.357.10">
    <property type="entry name" value="Tetracycline Repressor, domain 2"/>
    <property type="match status" value="1"/>
</dbReference>
<dbReference type="RefSeq" id="WP_184813008.1">
    <property type="nucleotide sequence ID" value="NZ_JACHJQ010000005.1"/>
</dbReference>
<dbReference type="InterPro" id="IPR011075">
    <property type="entry name" value="TetR_C"/>
</dbReference>
<dbReference type="Pfam" id="PF16925">
    <property type="entry name" value="TetR_C_13"/>
    <property type="match status" value="1"/>
</dbReference>
<dbReference type="PANTHER" id="PTHR47506:SF1">
    <property type="entry name" value="HTH-TYPE TRANSCRIPTIONAL REGULATOR YJDC"/>
    <property type="match status" value="1"/>
</dbReference>
<accession>A0A7W7Q973</accession>
<dbReference type="EMBL" id="JACHJQ010000005">
    <property type="protein sequence ID" value="MBB4908936.1"/>
    <property type="molecule type" value="Genomic_DNA"/>
</dbReference>
<name>A0A7W7Q973_9PSEU</name>
<dbReference type="InterPro" id="IPR001647">
    <property type="entry name" value="HTH_TetR"/>
</dbReference>
<feature type="DNA-binding region" description="H-T-H motif" evidence="4">
    <location>
        <begin position="29"/>
        <end position="48"/>
    </location>
</feature>
<dbReference type="PROSITE" id="PS50977">
    <property type="entry name" value="HTH_TETR_2"/>
    <property type="match status" value="1"/>
</dbReference>
<dbReference type="InterPro" id="IPR009057">
    <property type="entry name" value="Homeodomain-like_sf"/>
</dbReference>
<evidence type="ECO:0000256" key="4">
    <source>
        <dbReference type="PROSITE-ProRule" id="PRU00335"/>
    </source>
</evidence>
<evidence type="ECO:0000256" key="1">
    <source>
        <dbReference type="ARBA" id="ARBA00023015"/>
    </source>
</evidence>
<protein>
    <submittedName>
        <fullName evidence="6">AcrR family transcriptional regulator</fullName>
    </submittedName>
</protein>
<keyword evidence="3" id="KW-0804">Transcription</keyword>
<dbReference type="SUPFAM" id="SSF46689">
    <property type="entry name" value="Homeodomain-like"/>
    <property type="match status" value="1"/>
</dbReference>
<reference evidence="6 7" key="1">
    <citation type="submission" date="2020-08" db="EMBL/GenBank/DDBJ databases">
        <title>Genomic Encyclopedia of Type Strains, Phase III (KMG-III): the genomes of soil and plant-associated and newly described type strains.</title>
        <authorList>
            <person name="Whitman W."/>
        </authorList>
    </citation>
    <scope>NUCLEOTIDE SEQUENCE [LARGE SCALE GENOMIC DNA]</scope>
    <source>
        <strain evidence="6 7">CECT 8960</strain>
    </source>
</reference>
<dbReference type="GO" id="GO:0003677">
    <property type="term" value="F:DNA binding"/>
    <property type="evidence" value="ECO:0007669"/>
    <property type="project" value="UniProtKB-UniRule"/>
</dbReference>
<dbReference type="SUPFAM" id="SSF48498">
    <property type="entry name" value="Tetracyclin repressor-like, C-terminal domain"/>
    <property type="match status" value="1"/>
</dbReference>
<dbReference type="Proteomes" id="UP000520767">
    <property type="component" value="Unassembled WGS sequence"/>
</dbReference>
<evidence type="ECO:0000313" key="6">
    <source>
        <dbReference type="EMBL" id="MBB4908936.1"/>
    </source>
</evidence>
<proteinExistence type="predicted"/>
<gene>
    <name evidence="6" type="ORF">FHR82_005189</name>
</gene>
<dbReference type="AlphaFoldDB" id="A0A7W7Q973"/>
<dbReference type="PANTHER" id="PTHR47506">
    <property type="entry name" value="TRANSCRIPTIONAL REGULATORY PROTEIN"/>
    <property type="match status" value="1"/>
</dbReference>